<feature type="region of interest" description="Disordered" evidence="1">
    <location>
        <begin position="1"/>
        <end position="44"/>
    </location>
</feature>
<evidence type="ECO:0000313" key="4">
    <source>
        <dbReference type="Proteomes" id="UP000199398"/>
    </source>
</evidence>
<dbReference type="Proteomes" id="UP000270697">
    <property type="component" value="Unassembled WGS sequence"/>
</dbReference>
<keyword evidence="5" id="KW-1185">Reference proteome</keyword>
<proteinExistence type="predicted"/>
<evidence type="ECO:0000313" key="3">
    <source>
        <dbReference type="EMBL" id="SFO88753.1"/>
    </source>
</evidence>
<evidence type="ECO:0000256" key="1">
    <source>
        <dbReference type="SAM" id="MobiDB-lite"/>
    </source>
</evidence>
<evidence type="ECO:0000313" key="5">
    <source>
        <dbReference type="Proteomes" id="UP000270697"/>
    </source>
</evidence>
<reference evidence="2 5" key="2">
    <citation type="submission" date="2018-10" db="EMBL/GenBank/DDBJ databases">
        <title>Sequencing the genomes of 1000 actinobacteria strains.</title>
        <authorList>
            <person name="Klenk H.-P."/>
        </authorList>
    </citation>
    <scope>NUCLEOTIDE SEQUENCE [LARGE SCALE GENOMIC DNA]</scope>
    <source>
        <strain evidence="2 5">DSM 45119</strain>
    </source>
</reference>
<sequence length="44" mass="5395">MDIIASAPEEGTATPQQFRTVKQEWARRRKEERRRAHRHYEEQD</sequence>
<dbReference type="EMBL" id="FOUP01000028">
    <property type="protein sequence ID" value="SFO88753.1"/>
    <property type="molecule type" value="Genomic_DNA"/>
</dbReference>
<feature type="compositionally biased region" description="Basic residues" evidence="1">
    <location>
        <begin position="27"/>
        <end position="38"/>
    </location>
</feature>
<gene>
    <name evidence="2" type="ORF">ATL45_7566</name>
    <name evidence="3" type="ORF">SAMN05421805_12828</name>
</gene>
<accession>A0A1I5KUV3</accession>
<dbReference type="EMBL" id="RBXX01000002">
    <property type="protein sequence ID" value="RKT89119.1"/>
    <property type="molecule type" value="Genomic_DNA"/>
</dbReference>
<protein>
    <submittedName>
        <fullName evidence="3">Uncharacterized protein</fullName>
    </submittedName>
</protein>
<reference evidence="3 4" key="1">
    <citation type="submission" date="2016-10" db="EMBL/GenBank/DDBJ databases">
        <authorList>
            <person name="de Groot N.N."/>
        </authorList>
    </citation>
    <scope>NUCLEOTIDE SEQUENCE [LARGE SCALE GENOMIC DNA]</scope>
    <source>
        <strain evidence="3 4">CPCC 201259</strain>
    </source>
</reference>
<name>A0A1I5KUV3_9PSEU</name>
<evidence type="ECO:0000313" key="2">
    <source>
        <dbReference type="EMBL" id="RKT89119.1"/>
    </source>
</evidence>
<dbReference type="RefSeq" id="WP_256258601.1">
    <property type="nucleotide sequence ID" value="NZ_FOUP01000028.1"/>
</dbReference>
<dbReference type="Proteomes" id="UP000199398">
    <property type="component" value="Unassembled WGS sequence"/>
</dbReference>
<organism evidence="3 4">
    <name type="scientific">Saccharopolyspora antimicrobica</name>
    <dbReference type="NCBI Taxonomy" id="455193"/>
    <lineage>
        <taxon>Bacteria</taxon>
        <taxon>Bacillati</taxon>
        <taxon>Actinomycetota</taxon>
        <taxon>Actinomycetes</taxon>
        <taxon>Pseudonocardiales</taxon>
        <taxon>Pseudonocardiaceae</taxon>
        <taxon>Saccharopolyspora</taxon>
    </lineage>
</organism>
<dbReference type="AlphaFoldDB" id="A0A1I5KUV3"/>